<dbReference type="GO" id="GO:0004674">
    <property type="term" value="F:protein serine/threonine kinase activity"/>
    <property type="evidence" value="ECO:0007669"/>
    <property type="project" value="UniProtKB-KW"/>
</dbReference>
<dbReference type="PROSITE" id="PS51189">
    <property type="entry name" value="FAT"/>
    <property type="match status" value="1"/>
</dbReference>
<feature type="compositionally biased region" description="Polar residues" evidence="12">
    <location>
        <begin position="1668"/>
        <end position="1688"/>
    </location>
</feature>
<dbReference type="GO" id="GO:0005694">
    <property type="term" value="C:chromosome"/>
    <property type="evidence" value="ECO:0007669"/>
    <property type="project" value="TreeGrafter"/>
</dbReference>
<accession>A0AAD2CMZ8</accession>
<protein>
    <recommendedName>
        <fullName evidence="3">non-specific serine/threonine protein kinase</fullName>
        <ecNumber evidence="3">2.7.11.1</ecNumber>
    </recommendedName>
</protein>
<evidence type="ECO:0000256" key="2">
    <source>
        <dbReference type="ARBA" id="ARBA00010769"/>
    </source>
</evidence>
<dbReference type="Pfam" id="PF02259">
    <property type="entry name" value="FAT"/>
    <property type="match status" value="1"/>
</dbReference>
<evidence type="ECO:0000313" key="17">
    <source>
        <dbReference type="Proteomes" id="UP001295423"/>
    </source>
</evidence>
<dbReference type="InterPro" id="IPR050517">
    <property type="entry name" value="DDR_Repair_Kinase"/>
</dbReference>
<keyword evidence="7" id="KW-0227">DNA damage</keyword>
<evidence type="ECO:0000256" key="10">
    <source>
        <dbReference type="ARBA" id="ARBA00023204"/>
    </source>
</evidence>
<dbReference type="SMART" id="SM01343">
    <property type="entry name" value="FATC"/>
    <property type="match status" value="1"/>
</dbReference>
<evidence type="ECO:0000256" key="3">
    <source>
        <dbReference type="ARBA" id="ARBA00012513"/>
    </source>
</evidence>
<dbReference type="SMART" id="SM00146">
    <property type="entry name" value="PI3Kc"/>
    <property type="match status" value="1"/>
</dbReference>
<dbReference type="Pfam" id="PF02260">
    <property type="entry name" value="FATC"/>
    <property type="match status" value="1"/>
</dbReference>
<dbReference type="Pfam" id="PF00454">
    <property type="entry name" value="PI3_PI4_kinase"/>
    <property type="match status" value="1"/>
</dbReference>
<dbReference type="InterPro" id="IPR011009">
    <property type="entry name" value="Kinase-like_dom_sf"/>
</dbReference>
<dbReference type="Pfam" id="PF23593">
    <property type="entry name" value="HEAT_ATR"/>
    <property type="match status" value="1"/>
</dbReference>
<dbReference type="InterPro" id="IPR057564">
    <property type="entry name" value="HEAT_ATR"/>
</dbReference>
<dbReference type="CDD" id="cd00892">
    <property type="entry name" value="PIKKc_ATR"/>
    <property type="match status" value="1"/>
</dbReference>
<name>A0AAD2CMZ8_9STRA</name>
<keyword evidence="6" id="KW-0547">Nucleotide-binding</keyword>
<dbReference type="Proteomes" id="UP001295423">
    <property type="component" value="Unassembled WGS sequence"/>
</dbReference>
<dbReference type="EC" id="2.7.11.1" evidence="3"/>
<sequence length="3295" mass="370509">MPKRRLPNSGNQTDNDSSLRQQGIFSRSSSRKRISEVFTKLADAFNKHAEYHKTTKSFVRPDEEEAKLPERCRKDLASVRALLPKLEKCFPPQQAVNCDASDLAHLCNFYERVLRGVYCPHSPGLFQWGRVPKDIFLRIHLLLHHSICPSVVTNASGSSSKDRPQVAISIADTIAQLLSFLADDTLRKWIVKDLVSLLKDSTVVITGNILPSTILVWEETAKASGGKSMACELKLTSIEEAWLLQTVAMKILQEYLTVIKAKVVASFTNMNSSLDGDQSILPFGNIDMIFSPNLMDKPSIAYILAIVRHMLLSTPPSVVRKKHLVFLRQFTALGVLRQLFDDWGLDSVVSTTLIEASVLAVRATNEYLSSTRSTSTDYESMLFQLLVQVLTRPPRVSGANCSSDTIALVCRHTLLPLLECIKSIAKRRVQERSTLDSGIFQLIHIVLHAPSAAEILETAASLCLANGVIPHLVNCLGDLNLALYASGVFGRIMDESSFVEGTRELAMFTSTTDRRAKADRDPIAGSKRKRDSQRKETAIPLQALDMSPSLRSPGRRISVSQMQQYSPWLNTYPCQLGSELRRLLETALFAGRRLESWFKQESKRDDIKDHDVALLIASIRLMLGQVWEQSSRISNASFLRCFDVIHLLLKYLKGCSDELMKSDVKTWSPSHLVIAQAVASTGLYLLYVTQGIYSFLTKGQIDGLKKVIEDFTHVTSRLALADLSAEAGGLLTLENIPTSYRDFSPSGILGLQSLQTTESADSHKMQAGVLSTLILNATSSLLLTHWERNFYPIDVDRCIILFDLLPLQSRSCLLAFTNMPSKNTDQEERDLFEAIIGRNFSLLSSPSATRGFLWTIFYSPLYLMSRSRAGTAQDCRETFSRLMSKLLKSSFEPIGRTIDSKEETAVEVVLLTLTRLKVMCDRGTDDDYFTSFHHPASVAEYIFVGNEWSDYAFNSGTFQNDSCHLLCGAMLSVAKNVAHDHANASIRMLRWKCMAAACIGLTSEEIRRHTEVNAKRSRIQEPVGNSSSCLFWLLSIPFLDTNANVRRELSMKLHQLIMSDKYSLLFALFATSRDTKALKDISNPISMEKAAILGSNELKDAADRVVSSFFRSVDSLLLDVRSVADSQLSFTVSKSDETSRHDRQASTEKFLFQRTALTIFKSLCGHALLDDPVGVNFFEKSFIRLVRMWAAPLVEKLTDPIFPDLPTTPGSRGLAFGGFVCVSRIHMLPSLIFEECLCPTFLAAIFCDILILSANHSKEVQYSMLQNFIRSSVATSRSKGRKLMYKYTLTLLDLQLPRIMCQFVVEEDVELLRLTTSFREFLDERSKEAKKKNFDSRGLVGSSNESLERKSAACDLNSHELDRRTKRLCLRPTVIEQILPLVLMHSNRGGLVFLLSKVLSGISLKEILQNREQLILKELVWALGSDTEIIGSVLQAIKVAATALLSETKRSLSSDASNNKDPSLASQWVTSHFMYLLVNVIQYRWKARTKKEQLQAIRCMYKALNMLQPSEAAQYFPQILQIATISSTDGSGLSASEASHFNCLRLFAVKSLSKFVRLVSGCNLETIASNLTTIVVTLIPIVSEKIDKNGSSGHWALNEAQTEAVKLLQFLASGEIGKALSRCFIEIPFLPQLPLLQSVHDALRSNKVDFDNLALLSSPTPVEDSSRRTSAASDFSSTMESKSTTSLGNMDKLNGLQRRLYTMAALLDNENISVRNVVLEHLTDILRANREAFHMIVENEGSDSTKHYMTVRYKEKNLKEENQRATDWTSRGTIVNLMEKLLSRCVQETETKTRILLAKCLGEVGAINELKMGDLKIGVAIDSESVDSPNSMYQWRLDQPPWQSRAAKYELQLVTRHLVIALRSAPSSSDQHKIAFTIQQLLVLLDRSARQAEDVDVEEGARNTSVMSKWLRSKLVESNVLEVVEPFWFSEFHEKSEGYVTREPPFFETSKSYYAWLSNFCRWMISNSFSDEDSPWRAFFHGCRTAIRTQAGVSLAEFILPLLLLDRICFGSDIEEEAIRNEMLAVFSLESPSTTDMNHSDRQRAVNVLFVMMDTLNYWEEREIEDRFKVSRSNSNNSRRKATESKPTNDNSKKGGSWPAEKSISRIEDLLSSIPLSVQAEGAARVDMHARALRLLEMAGRLNKVEEIFELNGVKGKGAKNTTVTIESFQSGEALVASANDAALMKEILARLDDCETMLALGGDTFTASPSLQARDSIRQKEASGDFEGALQDYERAMQLEHTKTKDLGLRRGILQCQLELGQFESVLNQVAGLTSMQHLQKTPVASFAVEAAWRLGRWETLSDLITENDKASCKADVHDFSIGKAMVGLYEKDEEMARIALESSRLDVMEGLSSMARESYSRSYTYMVRLQCIREIEDASHMLCCRETQDSFTLSEVAHSTLPEGWAWAERLNATTAQGASKVINSRVAIARLSDEPELEASLFLNIGKRARKRQLHSIAENFFSQAQAAFAKIRSGEIAKTSRLGSIVDATSIQVAKLKHATGESALAFKILGHESMQITLDKMLYDSENPDSLKKIAVKYERQRLSVIAALKGQVHETDDTLTDRFARRLLRLTQWTVEGGLRGGSEITRRYRIIHRLAPKWEKGHFHFGKYIDSMMQSRVVALASEYFDEKVLHGVDEDLVRTSVIYRDSVCQEYILNAMKHYAIALRLDSKHVYQALPRLLSLWFDFASIDPSNQIVPEDFNSSGHDKLLSRNKNEANKYMANNLKEIPPSAFYTAIPQLVSRVTHRDRDTSSVVYGILKRVLVKFPQQAMWPLACLKGSKKIERQEKGESLFKEAQKNLGKNHKRMQQMLLESTSLFKYLKDLATLTSTNGDSLNVKPWKGSVDLCEFVAPVQAALSISPMSNSSSPKDFFPRNIPRMRAFSSRVAVMSSKAKPKRIKAFAVPGSFQQTKRTKEPYKVSSSNPLSCDVGEIHFLIKKEAKGDLRKDARVQDFNNVINRLMASSSDGSKSTRRRRLHLRTFTVTCLSEDTGILEWVPETDSLRNLVQQAYNPQTSPFCRCRRGVRLANFGDAALRSNYDRCQATYFKDGNLLRATQLFQELCLKQYPPLLYWWFVQKFHDPNSWYEARNRFTLSAAVWSAVGHVIGLGDRHSENILVDTTTGECVHVDFDCIFDKGLNLPKPEVIPFRLTANMVDAFGPTGAEGIYSAGLQIAMRTLRDNRDLLLSVLEPFLKDPVIDWKRYRSQQKGNSSTDQAKRSIKVIDERLRGIYNLRNPNLKKYRRTDGLTTDQDDELTHLVPLSVEGQVNKMITEATAPENLVQIYVGWMPWV</sequence>
<dbReference type="Gene3D" id="3.30.1010.10">
    <property type="entry name" value="Phosphatidylinositol 3-kinase Catalytic Subunit, Chain A, domain 4"/>
    <property type="match status" value="1"/>
</dbReference>
<dbReference type="SUPFAM" id="SSF56112">
    <property type="entry name" value="Protein kinase-like (PK-like)"/>
    <property type="match status" value="1"/>
</dbReference>
<evidence type="ECO:0000259" key="15">
    <source>
        <dbReference type="PROSITE" id="PS51190"/>
    </source>
</evidence>
<evidence type="ECO:0000256" key="12">
    <source>
        <dbReference type="SAM" id="MobiDB-lite"/>
    </source>
</evidence>
<dbReference type="InterPro" id="IPR014009">
    <property type="entry name" value="PIK_FAT"/>
</dbReference>
<dbReference type="InterPro" id="IPR003151">
    <property type="entry name" value="PIK-rel_kinase_FAT"/>
</dbReference>
<proteinExistence type="inferred from homology"/>
<gene>
    <name evidence="16" type="ORF">CYCCA115_LOCUS6048</name>
</gene>
<evidence type="ECO:0000256" key="7">
    <source>
        <dbReference type="ARBA" id="ARBA00022763"/>
    </source>
</evidence>
<dbReference type="PROSITE" id="PS51190">
    <property type="entry name" value="FATC"/>
    <property type="match status" value="1"/>
</dbReference>
<dbReference type="Pfam" id="PF25030">
    <property type="entry name" value="M-HEAT_ATR"/>
    <property type="match status" value="1"/>
</dbReference>
<keyword evidence="17" id="KW-1185">Reference proteome</keyword>
<comment type="caution">
    <text evidence="16">The sequence shown here is derived from an EMBL/GenBank/DDBJ whole genome shotgun (WGS) entry which is preliminary data.</text>
</comment>
<feature type="region of interest" description="Disordered" evidence="12">
    <location>
        <begin position="1"/>
        <end position="28"/>
    </location>
</feature>
<evidence type="ECO:0000256" key="8">
    <source>
        <dbReference type="ARBA" id="ARBA00022777"/>
    </source>
</evidence>
<evidence type="ECO:0000256" key="9">
    <source>
        <dbReference type="ARBA" id="ARBA00022840"/>
    </source>
</evidence>
<evidence type="ECO:0000313" key="16">
    <source>
        <dbReference type="EMBL" id="CAJ1938254.1"/>
    </source>
</evidence>
<keyword evidence="8" id="KW-0418">Kinase</keyword>
<comment type="similarity">
    <text evidence="2">Belongs to the PI3/PI4-kinase family. ATM subfamily.</text>
</comment>
<dbReference type="InterPro" id="IPR036940">
    <property type="entry name" value="PI3/4_kinase_cat_sf"/>
</dbReference>
<dbReference type="InterPro" id="IPR056802">
    <property type="entry name" value="ATR-like_M-HEAT"/>
</dbReference>
<reference evidence="16" key="1">
    <citation type="submission" date="2023-08" db="EMBL/GenBank/DDBJ databases">
        <authorList>
            <person name="Audoor S."/>
            <person name="Bilcke G."/>
        </authorList>
    </citation>
    <scope>NUCLEOTIDE SEQUENCE</scope>
</reference>
<dbReference type="PROSITE" id="PS50290">
    <property type="entry name" value="PI3_4_KINASE_3"/>
    <property type="match status" value="1"/>
</dbReference>
<evidence type="ECO:0000256" key="6">
    <source>
        <dbReference type="ARBA" id="ARBA00022741"/>
    </source>
</evidence>
<keyword evidence="10" id="KW-0234">DNA repair</keyword>
<feature type="region of interest" description="Disordered" evidence="12">
    <location>
        <begin position="511"/>
        <end position="537"/>
    </location>
</feature>
<dbReference type="PANTHER" id="PTHR11139:SF69">
    <property type="entry name" value="SERINE_THREONINE-PROTEIN KINASE ATR"/>
    <property type="match status" value="1"/>
</dbReference>
<feature type="domain" description="FAT" evidence="14">
    <location>
        <begin position="2223"/>
        <end position="2785"/>
    </location>
</feature>
<feature type="domain" description="FATC" evidence="15">
    <location>
        <begin position="3263"/>
        <end position="3295"/>
    </location>
</feature>
<keyword evidence="5" id="KW-0808">Transferase</keyword>
<evidence type="ECO:0000256" key="1">
    <source>
        <dbReference type="ARBA" id="ARBA00004123"/>
    </source>
</evidence>
<dbReference type="GO" id="GO:0005524">
    <property type="term" value="F:ATP binding"/>
    <property type="evidence" value="ECO:0007669"/>
    <property type="project" value="UniProtKB-KW"/>
</dbReference>
<evidence type="ECO:0000256" key="5">
    <source>
        <dbReference type="ARBA" id="ARBA00022679"/>
    </source>
</evidence>
<dbReference type="GO" id="GO:0005634">
    <property type="term" value="C:nucleus"/>
    <property type="evidence" value="ECO:0007669"/>
    <property type="project" value="UniProtKB-SubCell"/>
</dbReference>
<feature type="compositionally biased region" description="Polar residues" evidence="12">
    <location>
        <begin position="8"/>
        <end position="25"/>
    </location>
</feature>
<dbReference type="GO" id="GO:0000077">
    <property type="term" value="P:DNA damage checkpoint signaling"/>
    <property type="evidence" value="ECO:0007669"/>
    <property type="project" value="TreeGrafter"/>
</dbReference>
<feature type="region of interest" description="Disordered" evidence="12">
    <location>
        <begin position="1659"/>
        <end position="1688"/>
    </location>
</feature>
<feature type="region of interest" description="Disordered" evidence="12">
    <location>
        <begin position="2070"/>
        <end position="2100"/>
    </location>
</feature>
<evidence type="ECO:0000256" key="4">
    <source>
        <dbReference type="ARBA" id="ARBA00022527"/>
    </source>
</evidence>
<feature type="compositionally biased region" description="Basic and acidic residues" evidence="12">
    <location>
        <begin position="512"/>
        <end position="522"/>
    </location>
</feature>
<feature type="domain" description="PI3K/PI4K catalytic" evidence="13">
    <location>
        <begin position="2887"/>
        <end position="3246"/>
    </location>
</feature>
<dbReference type="PANTHER" id="PTHR11139">
    <property type="entry name" value="ATAXIA TELANGIECTASIA MUTATED ATM -RELATED"/>
    <property type="match status" value="1"/>
</dbReference>
<dbReference type="EMBL" id="CAKOGP040000691">
    <property type="protein sequence ID" value="CAJ1938254.1"/>
    <property type="molecule type" value="Genomic_DNA"/>
</dbReference>
<keyword evidence="4" id="KW-0723">Serine/threonine-protein kinase</keyword>
<dbReference type="GO" id="GO:0000723">
    <property type="term" value="P:telomere maintenance"/>
    <property type="evidence" value="ECO:0007669"/>
    <property type="project" value="TreeGrafter"/>
</dbReference>
<organism evidence="16 17">
    <name type="scientific">Cylindrotheca closterium</name>
    <dbReference type="NCBI Taxonomy" id="2856"/>
    <lineage>
        <taxon>Eukaryota</taxon>
        <taxon>Sar</taxon>
        <taxon>Stramenopiles</taxon>
        <taxon>Ochrophyta</taxon>
        <taxon>Bacillariophyta</taxon>
        <taxon>Bacillariophyceae</taxon>
        <taxon>Bacillariophycidae</taxon>
        <taxon>Bacillariales</taxon>
        <taxon>Bacillariaceae</taxon>
        <taxon>Cylindrotheca</taxon>
    </lineage>
</organism>
<comment type="subcellular location">
    <subcellularLocation>
        <location evidence="1">Nucleus</location>
    </subcellularLocation>
</comment>
<dbReference type="InterPro" id="IPR000403">
    <property type="entry name" value="PI3/4_kinase_cat_dom"/>
</dbReference>
<dbReference type="GO" id="GO:0006281">
    <property type="term" value="P:DNA repair"/>
    <property type="evidence" value="ECO:0007669"/>
    <property type="project" value="UniProtKB-KW"/>
</dbReference>
<keyword evidence="11" id="KW-0539">Nucleus</keyword>
<dbReference type="Gene3D" id="1.10.1070.11">
    <property type="entry name" value="Phosphatidylinositol 3-/4-kinase, catalytic domain"/>
    <property type="match status" value="1"/>
</dbReference>
<dbReference type="InterPro" id="IPR003152">
    <property type="entry name" value="FATC_dom"/>
</dbReference>
<evidence type="ECO:0000259" key="14">
    <source>
        <dbReference type="PROSITE" id="PS51189"/>
    </source>
</evidence>
<evidence type="ECO:0000256" key="11">
    <source>
        <dbReference type="ARBA" id="ARBA00023242"/>
    </source>
</evidence>
<evidence type="ECO:0000259" key="13">
    <source>
        <dbReference type="PROSITE" id="PS50290"/>
    </source>
</evidence>
<keyword evidence="9" id="KW-0067">ATP-binding</keyword>